<dbReference type="GO" id="GO:0008137">
    <property type="term" value="F:NADH dehydrogenase (ubiquinone) activity"/>
    <property type="evidence" value="ECO:0007669"/>
    <property type="project" value="UniProtKB-EC"/>
</dbReference>
<sequence length="558" mass="65077">MYFIFSFSLFILALMMIFFGLFFLNMNMSFVMDWEILTLNSVNVNLTLYIDWMSLLFSGVVLIISSMVILYSNDYMNSDSYKFRFLLLVFLFIISMMLMIFSLNMVSILLGWDGLGLVSYCLVIYYQNSSSYSSGMLTVLTNRLGDVFILIGIVWIFNFGSFNFMNYLMMNYGWLNLFILLIILASFTKSAQIPFSSWLPAAMAAPTPVSSLVHSSTLVTAGVYLLIRFGPLVLTCEYIDFFFIISVLTMIMAGLGANFEFDLKKIVAFSTLSQLGLMMSILFSGFIELSYFHLLSHAFFKSLLFMCSGLMIHMSFDNQDIRYMGFVFNEKPYMMTCFLVSNFSLCGLFFLSGFYSKDLVVESFLNMNFNFFNMIIYLMGILLTVCYTFRLISYIMIKGVSLFSFRLFSEDWSSFFSLIILVTFSIIFGGLYSWIMFETPYMNVFPFLNKMMILIFMVLGLFMYMYLSKINMNFIGLFYFLGSMWYLNFLGSVFMNISFFNVSLSYKNLIDDSWGEFYISFYMPSLLSELSLKLNYLIFNNLKYYMLSFFLMMFYFVL</sequence>
<accession>A0A343BT60</accession>
<keyword evidence="15 17" id="KW-0472">Membrane</keyword>
<keyword evidence="14 17" id="KW-0496">Mitochondrion</keyword>
<dbReference type="Pfam" id="PF00662">
    <property type="entry name" value="Proton_antipo_N"/>
    <property type="match status" value="1"/>
</dbReference>
<evidence type="ECO:0000256" key="3">
    <source>
        <dbReference type="ARBA" id="ARBA00012944"/>
    </source>
</evidence>
<evidence type="ECO:0000256" key="9">
    <source>
        <dbReference type="ARBA" id="ARBA00022967"/>
    </source>
</evidence>
<evidence type="ECO:0000256" key="14">
    <source>
        <dbReference type="ARBA" id="ARBA00023128"/>
    </source>
</evidence>
<feature type="transmembrane region" description="Helical" evidence="17">
    <location>
        <begin position="147"/>
        <end position="165"/>
    </location>
</feature>
<geneLocation type="mitochondrion" evidence="21"/>
<evidence type="ECO:0000313" key="21">
    <source>
        <dbReference type="EMBL" id="ARB50125.1"/>
    </source>
</evidence>
<feature type="domain" description="NADH dehydrogenase subunit 5 C-terminal" evidence="20">
    <location>
        <begin position="387"/>
        <end position="557"/>
    </location>
</feature>
<feature type="transmembrane region" description="Helical" evidence="17">
    <location>
        <begin position="474"/>
        <end position="499"/>
    </location>
</feature>
<feature type="transmembrane region" description="Helical" evidence="17">
    <location>
        <begin position="171"/>
        <end position="188"/>
    </location>
</feature>
<keyword evidence="9" id="KW-1278">Translocase</keyword>
<keyword evidence="12 17" id="KW-0520">NAD</keyword>
<dbReference type="InterPro" id="IPR001516">
    <property type="entry name" value="Proton_antipo_N"/>
</dbReference>
<feature type="transmembrane region" description="Helical" evidence="17">
    <location>
        <begin position="293"/>
        <end position="312"/>
    </location>
</feature>
<keyword evidence="13 17" id="KW-0830">Ubiquinone</keyword>
<keyword evidence="11 17" id="KW-1133">Transmembrane helix</keyword>
<feature type="domain" description="NADH:quinone oxidoreductase/Mrp antiporter transmembrane" evidence="18">
    <location>
        <begin position="102"/>
        <end position="376"/>
    </location>
</feature>
<proteinExistence type="inferred from homology"/>
<dbReference type="GO" id="GO:0005743">
    <property type="term" value="C:mitochondrial inner membrane"/>
    <property type="evidence" value="ECO:0007669"/>
    <property type="project" value="UniProtKB-SubCell"/>
</dbReference>
<dbReference type="GeneID" id="36272513"/>
<evidence type="ECO:0000256" key="17">
    <source>
        <dbReference type="RuleBase" id="RU003404"/>
    </source>
</evidence>
<comment type="similarity">
    <text evidence="17">Belongs to the complex I subunit 5 family.</text>
</comment>
<dbReference type="InterPro" id="IPR003945">
    <property type="entry name" value="NU5C-like"/>
</dbReference>
<dbReference type="InterPro" id="IPR001750">
    <property type="entry name" value="ND/Mrp_TM"/>
</dbReference>
<dbReference type="PANTHER" id="PTHR42829:SF2">
    <property type="entry name" value="NADH-UBIQUINONE OXIDOREDUCTASE CHAIN 5"/>
    <property type="match status" value="1"/>
</dbReference>
<dbReference type="RefSeq" id="YP_009467132.1">
    <property type="nucleotide sequence ID" value="NC_037146.1"/>
</dbReference>
<dbReference type="CTD" id="4540"/>
<keyword evidence="5 17" id="KW-0813">Transport</keyword>
<feature type="transmembrane region" description="Helical" evidence="17">
    <location>
        <begin position="447"/>
        <end position="467"/>
    </location>
</feature>
<dbReference type="GO" id="GO:0015990">
    <property type="term" value="P:electron transport coupled proton transport"/>
    <property type="evidence" value="ECO:0007669"/>
    <property type="project" value="TreeGrafter"/>
</dbReference>
<dbReference type="AlphaFoldDB" id="A0A343BT60"/>
<dbReference type="Pfam" id="PF00361">
    <property type="entry name" value="Proton_antipo_M"/>
    <property type="match status" value="1"/>
</dbReference>
<feature type="transmembrane region" description="Helical" evidence="17">
    <location>
        <begin position="333"/>
        <end position="355"/>
    </location>
</feature>
<evidence type="ECO:0000256" key="1">
    <source>
        <dbReference type="ARBA" id="ARBA00003257"/>
    </source>
</evidence>
<evidence type="ECO:0000256" key="5">
    <source>
        <dbReference type="ARBA" id="ARBA00022448"/>
    </source>
</evidence>
<evidence type="ECO:0000256" key="2">
    <source>
        <dbReference type="ARBA" id="ARBA00004448"/>
    </source>
</evidence>
<evidence type="ECO:0000256" key="10">
    <source>
        <dbReference type="ARBA" id="ARBA00022982"/>
    </source>
</evidence>
<evidence type="ECO:0000256" key="4">
    <source>
        <dbReference type="ARBA" id="ARBA00021096"/>
    </source>
</evidence>
<evidence type="ECO:0000256" key="11">
    <source>
        <dbReference type="ARBA" id="ARBA00022989"/>
    </source>
</evidence>
<organism evidence="21">
    <name type="scientific">Agramma hupehanum</name>
    <dbReference type="NCBI Taxonomy" id="1964413"/>
    <lineage>
        <taxon>Eukaryota</taxon>
        <taxon>Metazoa</taxon>
        <taxon>Ecdysozoa</taxon>
        <taxon>Arthropoda</taxon>
        <taxon>Hexapoda</taxon>
        <taxon>Insecta</taxon>
        <taxon>Pterygota</taxon>
        <taxon>Neoptera</taxon>
        <taxon>Paraneoptera</taxon>
        <taxon>Hemiptera</taxon>
        <taxon>Heteroptera</taxon>
        <taxon>Panheteroptera</taxon>
        <taxon>Cimicomorpha</taxon>
        <taxon>Tingidae</taxon>
        <taxon>Agramma</taxon>
    </lineage>
</organism>
<feature type="transmembrane region" description="Helical" evidence="17">
    <location>
        <begin position="375"/>
        <end position="395"/>
    </location>
</feature>
<feature type="transmembrane region" description="Helical" evidence="17">
    <location>
        <begin position="46"/>
        <end position="71"/>
    </location>
</feature>
<keyword evidence="6" id="KW-0679">Respiratory chain</keyword>
<protein>
    <recommendedName>
        <fullName evidence="4 17">NADH-ubiquinone oxidoreductase chain 5</fullName>
        <ecNumber evidence="3 17">7.1.1.2</ecNumber>
    </recommendedName>
</protein>
<dbReference type="GO" id="GO:0042773">
    <property type="term" value="P:ATP synthesis coupled electron transport"/>
    <property type="evidence" value="ECO:0007669"/>
    <property type="project" value="InterPro"/>
</dbReference>
<comment type="catalytic activity">
    <reaction evidence="16 17">
        <text>a ubiquinone + NADH + 5 H(+)(in) = a ubiquinol + NAD(+) + 4 H(+)(out)</text>
        <dbReference type="Rhea" id="RHEA:29091"/>
        <dbReference type="Rhea" id="RHEA-COMP:9565"/>
        <dbReference type="Rhea" id="RHEA-COMP:9566"/>
        <dbReference type="ChEBI" id="CHEBI:15378"/>
        <dbReference type="ChEBI" id="CHEBI:16389"/>
        <dbReference type="ChEBI" id="CHEBI:17976"/>
        <dbReference type="ChEBI" id="CHEBI:57540"/>
        <dbReference type="ChEBI" id="CHEBI:57945"/>
        <dbReference type="EC" id="7.1.1.2"/>
    </reaction>
</comment>
<feature type="transmembrane region" description="Helical" evidence="17">
    <location>
        <begin position="83"/>
        <end position="103"/>
    </location>
</feature>
<evidence type="ECO:0000259" key="20">
    <source>
        <dbReference type="Pfam" id="PF06455"/>
    </source>
</evidence>
<reference evidence="21" key="1">
    <citation type="submission" date="2016-03" db="EMBL/GenBank/DDBJ databases">
        <authorList>
            <person name="Sun W.-S."/>
            <person name="Lee J.-W."/>
        </authorList>
    </citation>
    <scope>NUCLEOTIDE SEQUENCE</scope>
</reference>
<evidence type="ECO:0000256" key="15">
    <source>
        <dbReference type="ARBA" id="ARBA00023136"/>
    </source>
</evidence>
<evidence type="ECO:0000256" key="16">
    <source>
        <dbReference type="ARBA" id="ARBA00049551"/>
    </source>
</evidence>
<evidence type="ECO:0000256" key="13">
    <source>
        <dbReference type="ARBA" id="ARBA00023075"/>
    </source>
</evidence>
<evidence type="ECO:0000259" key="18">
    <source>
        <dbReference type="Pfam" id="PF00361"/>
    </source>
</evidence>
<evidence type="ECO:0000256" key="7">
    <source>
        <dbReference type="ARBA" id="ARBA00022692"/>
    </source>
</evidence>
<evidence type="ECO:0000256" key="6">
    <source>
        <dbReference type="ARBA" id="ARBA00022660"/>
    </source>
</evidence>
<evidence type="ECO:0000259" key="19">
    <source>
        <dbReference type="Pfam" id="PF00662"/>
    </source>
</evidence>
<dbReference type="PANTHER" id="PTHR42829">
    <property type="entry name" value="NADH-UBIQUINONE OXIDOREDUCTASE CHAIN 5"/>
    <property type="match status" value="1"/>
</dbReference>
<feature type="transmembrane region" description="Helical" evidence="17">
    <location>
        <begin position="415"/>
        <end position="435"/>
    </location>
</feature>
<dbReference type="InterPro" id="IPR010934">
    <property type="entry name" value="NADH_DH_su5_C"/>
</dbReference>
<keyword evidence="10" id="KW-0249">Electron transport</keyword>
<gene>
    <name evidence="21" type="primary">ND5</name>
</gene>
<evidence type="ECO:0000256" key="8">
    <source>
        <dbReference type="ARBA" id="ARBA00022792"/>
    </source>
</evidence>
<feature type="domain" description="NADH-Ubiquinone oxidoreductase (complex I) chain 5 N-terminal" evidence="19">
    <location>
        <begin position="37"/>
        <end position="85"/>
    </location>
</feature>
<comment type="subcellular location">
    <subcellularLocation>
        <location evidence="2">Mitochondrion inner membrane</location>
        <topology evidence="2">Multi-pass membrane protein</topology>
    </subcellularLocation>
</comment>
<dbReference type="PRINTS" id="PR01434">
    <property type="entry name" value="NADHDHGNASE5"/>
</dbReference>
<dbReference type="EMBL" id="KU896783">
    <property type="protein sequence ID" value="ARB50125.1"/>
    <property type="molecule type" value="Genomic_DNA"/>
</dbReference>
<evidence type="ECO:0000256" key="12">
    <source>
        <dbReference type="ARBA" id="ARBA00023027"/>
    </source>
</evidence>
<keyword evidence="8" id="KW-0999">Mitochondrion inner membrane</keyword>
<dbReference type="EC" id="7.1.1.2" evidence="3 17"/>
<comment type="function">
    <text evidence="17">Core subunit of the mitochondrial membrane respiratory chain NADH dehydrogenase (Complex I) which catalyzes electron transfer from NADH through the respiratory chain, using ubiquinone as an electron acceptor. Essential for the catalytic activity and assembly of complex I.</text>
</comment>
<name>A0A343BT60_9HEMI</name>
<feature type="transmembrane region" description="Helical" evidence="17">
    <location>
        <begin position="239"/>
        <end position="259"/>
    </location>
</feature>
<keyword evidence="7 17" id="KW-0812">Transmembrane</keyword>
<dbReference type="Pfam" id="PF06455">
    <property type="entry name" value="NADH5_C"/>
    <property type="match status" value="1"/>
</dbReference>
<feature type="transmembrane region" description="Helical" evidence="17">
    <location>
        <begin position="7"/>
        <end position="26"/>
    </location>
</feature>
<reference evidence="21" key="2">
    <citation type="journal article" date="2018" name="Mol. Phylogenet. Evol.">
        <title>Compositional heterogeneity in true bug mitochondrial phylogenomics.</title>
        <authorList>
            <person name="Liu Y."/>
            <person name="Song F."/>
            <person name="Jiang P."/>
            <person name="Wilson J.J."/>
            <person name="Cai W."/>
            <person name="Li H."/>
        </authorList>
    </citation>
    <scope>NUCLEOTIDE SEQUENCE</scope>
</reference>
<comment type="function">
    <text evidence="1">Core subunit of the mitochondrial membrane respiratory chain NADH dehydrogenase (Complex I) that is believed to belong to the minimal assembly required for catalysis. Complex I functions in the transfer of electrons from NADH to the respiratory chain. The immediate electron acceptor for the enzyme is believed to be ubiquinone.</text>
</comment>
<feature type="transmembrane region" description="Helical" evidence="17">
    <location>
        <begin position="266"/>
        <end position="287"/>
    </location>
</feature>
<dbReference type="GO" id="GO:0003954">
    <property type="term" value="F:NADH dehydrogenase activity"/>
    <property type="evidence" value="ECO:0007669"/>
    <property type="project" value="TreeGrafter"/>
</dbReference>